<feature type="region of interest" description="Disordered" evidence="1">
    <location>
        <begin position="1"/>
        <end position="42"/>
    </location>
</feature>
<gene>
    <name evidence="2" type="ORF">GALMADRAFT_223814</name>
</gene>
<sequence>MPAHSPPTTNTTTTITRRPRMVYPQPPLLSTTTTTRPRSGYPLLSTPLACPAPSGVEKQQQPVCCTLQ</sequence>
<proteinExistence type="predicted"/>
<dbReference type="Proteomes" id="UP000027222">
    <property type="component" value="Unassembled WGS sequence"/>
</dbReference>
<feature type="compositionally biased region" description="Low complexity" evidence="1">
    <location>
        <begin position="28"/>
        <end position="39"/>
    </location>
</feature>
<reference evidence="3" key="1">
    <citation type="journal article" date="2014" name="Proc. Natl. Acad. Sci. U.S.A.">
        <title>Extensive sampling of basidiomycete genomes demonstrates inadequacy of the white-rot/brown-rot paradigm for wood decay fungi.</title>
        <authorList>
            <person name="Riley R."/>
            <person name="Salamov A.A."/>
            <person name="Brown D.W."/>
            <person name="Nagy L.G."/>
            <person name="Floudas D."/>
            <person name="Held B.W."/>
            <person name="Levasseur A."/>
            <person name="Lombard V."/>
            <person name="Morin E."/>
            <person name="Otillar R."/>
            <person name="Lindquist E.A."/>
            <person name="Sun H."/>
            <person name="LaButti K.M."/>
            <person name="Schmutz J."/>
            <person name="Jabbour D."/>
            <person name="Luo H."/>
            <person name="Baker S.E."/>
            <person name="Pisabarro A.G."/>
            <person name="Walton J.D."/>
            <person name="Blanchette R.A."/>
            <person name="Henrissat B."/>
            <person name="Martin F."/>
            <person name="Cullen D."/>
            <person name="Hibbett D.S."/>
            <person name="Grigoriev I.V."/>
        </authorList>
    </citation>
    <scope>NUCLEOTIDE SEQUENCE [LARGE SCALE GENOMIC DNA]</scope>
    <source>
        <strain evidence="3">CBS 339.88</strain>
    </source>
</reference>
<evidence type="ECO:0000313" key="3">
    <source>
        <dbReference type="Proteomes" id="UP000027222"/>
    </source>
</evidence>
<evidence type="ECO:0000256" key="1">
    <source>
        <dbReference type="SAM" id="MobiDB-lite"/>
    </source>
</evidence>
<dbReference type="EMBL" id="KL142374">
    <property type="protein sequence ID" value="KDR78500.1"/>
    <property type="molecule type" value="Genomic_DNA"/>
</dbReference>
<name>A0A067T5Q8_GALM3</name>
<accession>A0A067T5Q8</accession>
<protein>
    <submittedName>
        <fullName evidence="2">Uncharacterized protein</fullName>
    </submittedName>
</protein>
<keyword evidence="3" id="KW-1185">Reference proteome</keyword>
<dbReference type="AlphaFoldDB" id="A0A067T5Q8"/>
<evidence type="ECO:0000313" key="2">
    <source>
        <dbReference type="EMBL" id="KDR78500.1"/>
    </source>
</evidence>
<dbReference type="HOGENOM" id="CLU_2794141_0_0_1"/>
<organism evidence="2 3">
    <name type="scientific">Galerina marginata (strain CBS 339.88)</name>
    <dbReference type="NCBI Taxonomy" id="685588"/>
    <lineage>
        <taxon>Eukaryota</taxon>
        <taxon>Fungi</taxon>
        <taxon>Dikarya</taxon>
        <taxon>Basidiomycota</taxon>
        <taxon>Agaricomycotina</taxon>
        <taxon>Agaricomycetes</taxon>
        <taxon>Agaricomycetidae</taxon>
        <taxon>Agaricales</taxon>
        <taxon>Agaricineae</taxon>
        <taxon>Strophariaceae</taxon>
        <taxon>Galerina</taxon>
    </lineage>
</organism>
<feature type="compositionally biased region" description="Low complexity" evidence="1">
    <location>
        <begin position="1"/>
        <end position="16"/>
    </location>
</feature>